<name>A0ABS4HX29_9BACL</name>
<keyword evidence="2" id="KW-1185">Reference proteome</keyword>
<reference evidence="1 2" key="1">
    <citation type="submission" date="2021-03" db="EMBL/GenBank/DDBJ databases">
        <title>Genomic Encyclopedia of Type Strains, Phase IV (KMG-IV): sequencing the most valuable type-strain genomes for metagenomic binning, comparative biology and taxonomic classification.</title>
        <authorList>
            <person name="Goeker M."/>
        </authorList>
    </citation>
    <scope>NUCLEOTIDE SEQUENCE [LARGE SCALE GENOMIC DNA]</scope>
    <source>
        <strain evidence="1 2">DSM 24950</strain>
    </source>
</reference>
<evidence type="ECO:0000313" key="2">
    <source>
        <dbReference type="Proteomes" id="UP001519344"/>
    </source>
</evidence>
<proteinExistence type="predicted"/>
<comment type="caution">
    <text evidence="1">The sequence shown here is derived from an EMBL/GenBank/DDBJ whole genome shotgun (WGS) entry which is preliminary data.</text>
</comment>
<dbReference type="Proteomes" id="UP001519344">
    <property type="component" value="Unassembled WGS sequence"/>
</dbReference>
<sequence>MHKMLESDADLFTAALSQTPVSVLQTDADGVYCEVDRGIIEKFTNKSVRLSTITDEIAYYYRDDGTLFRVETA</sequence>
<protein>
    <submittedName>
        <fullName evidence="1">Uncharacterized protein</fullName>
    </submittedName>
</protein>
<dbReference type="RefSeq" id="WP_167053246.1">
    <property type="nucleotide sequence ID" value="NZ_JAAOZR010000006.1"/>
</dbReference>
<gene>
    <name evidence="1" type="ORF">J2Z65_001982</name>
</gene>
<evidence type="ECO:0000313" key="1">
    <source>
        <dbReference type="EMBL" id="MBP1962766.1"/>
    </source>
</evidence>
<organism evidence="1 2">
    <name type="scientific">Paenibacillus aceris</name>
    <dbReference type="NCBI Taxonomy" id="869555"/>
    <lineage>
        <taxon>Bacteria</taxon>
        <taxon>Bacillati</taxon>
        <taxon>Bacillota</taxon>
        <taxon>Bacilli</taxon>
        <taxon>Bacillales</taxon>
        <taxon>Paenibacillaceae</taxon>
        <taxon>Paenibacillus</taxon>
    </lineage>
</organism>
<accession>A0ABS4HX29</accession>
<dbReference type="EMBL" id="JAGGKV010000004">
    <property type="protein sequence ID" value="MBP1962766.1"/>
    <property type="molecule type" value="Genomic_DNA"/>
</dbReference>